<name>A0A1H4G8Z2_9FLAO</name>
<evidence type="ECO:0008006" key="3">
    <source>
        <dbReference type="Google" id="ProtNLM"/>
    </source>
</evidence>
<dbReference type="OrthoDB" id="9809953at2"/>
<dbReference type="EMBL" id="FNRD01000017">
    <property type="protein sequence ID" value="SEB05338.1"/>
    <property type="molecule type" value="Genomic_DNA"/>
</dbReference>
<protein>
    <recommendedName>
        <fullName evidence="3">Penicillin-binding protein</fullName>
    </recommendedName>
</protein>
<reference evidence="2" key="1">
    <citation type="submission" date="2016-10" db="EMBL/GenBank/DDBJ databases">
        <authorList>
            <person name="Varghese N."/>
            <person name="Submissions S."/>
        </authorList>
    </citation>
    <scope>NUCLEOTIDE SEQUENCE [LARGE SCALE GENOMIC DNA]</scope>
    <source>
        <strain evidence="2">DSM 22376</strain>
    </source>
</reference>
<dbReference type="NCBIfam" id="NF033711">
    <property type="entry name" value="T9SS_PorQ"/>
    <property type="match status" value="1"/>
</dbReference>
<keyword evidence="2" id="KW-1185">Reference proteome</keyword>
<dbReference type="NCBIfam" id="NF033709">
    <property type="entry name" value="PorV_fam"/>
    <property type="match status" value="1"/>
</dbReference>
<dbReference type="STRING" id="150146.SAMN05443667_11725"/>
<accession>A0A1H4G8Z2</accession>
<organism evidence="1 2">
    <name type="scientific">Flavobacterium gillisiae</name>
    <dbReference type="NCBI Taxonomy" id="150146"/>
    <lineage>
        <taxon>Bacteria</taxon>
        <taxon>Pseudomonadati</taxon>
        <taxon>Bacteroidota</taxon>
        <taxon>Flavobacteriia</taxon>
        <taxon>Flavobacteriales</taxon>
        <taxon>Flavobacteriaceae</taxon>
        <taxon>Flavobacterium</taxon>
    </lineage>
</organism>
<proteinExistence type="predicted"/>
<dbReference type="AlphaFoldDB" id="A0A1H4G8Z2"/>
<dbReference type="RefSeq" id="WP_091093682.1">
    <property type="nucleotide sequence ID" value="NZ_FNRD01000017.1"/>
</dbReference>
<gene>
    <name evidence="1" type="ORF">SAMN05443667_11725</name>
</gene>
<evidence type="ECO:0000313" key="2">
    <source>
        <dbReference type="Proteomes" id="UP000198951"/>
    </source>
</evidence>
<evidence type="ECO:0000313" key="1">
    <source>
        <dbReference type="EMBL" id="SEB05338.1"/>
    </source>
</evidence>
<dbReference type="Proteomes" id="UP000198951">
    <property type="component" value="Unassembled WGS sequence"/>
</dbReference>
<sequence length="339" mass="38283">MFEKLLLYVLLFVCTVSYSQIGGKYTYQFLNLVTSPRQAALGGKTITIYDDDVNQVNFNPATINVEMDNHLALNYGSYYGEVTYGTASYAYTYDRHLQTFQMGVNYVNYGSFDGYDEAGQPTTSFTGSEIALSAGYAYNIPYTTIHIGANAKLISSTLESYNSLGGAIDIGAIFIDEMNDVNWGFVIRNIGTQFTTYSEVREKLPLEVIVGVSQELEHVPLRWHLTLENLQQWNIAFSNPVRVESSLDGTSTEEKVSFVNNALRHVIFGVELFPQKSFNLRLGYNFRRAEELRIMEQRNFSGVSLGFGLKFNKLKFNYSYSRYTLAGNTSLFGLTINFQ</sequence>